<sequence length="67" mass="7675">MNFYENQAENFYKAYNNDEIINPLLFFKQFESNLPNLSIIVKELFCITPTSVPAESLISVAVNLNSI</sequence>
<reference evidence="2 3" key="1">
    <citation type="journal article" date="2018" name="Sci. Rep.">
        <title>Genomic signatures of local adaptation to the degree of environmental predictability in rotifers.</title>
        <authorList>
            <person name="Franch-Gras L."/>
            <person name="Hahn C."/>
            <person name="Garcia-Roger E.M."/>
            <person name="Carmona M.J."/>
            <person name="Serra M."/>
            <person name="Gomez A."/>
        </authorList>
    </citation>
    <scope>NUCLEOTIDE SEQUENCE [LARGE SCALE GENOMIC DNA]</scope>
    <source>
        <strain evidence="2">HYR1</strain>
    </source>
</reference>
<dbReference type="Pfam" id="PF05699">
    <property type="entry name" value="Dimer_Tnp_hAT"/>
    <property type="match status" value="1"/>
</dbReference>
<evidence type="ECO:0000313" key="2">
    <source>
        <dbReference type="EMBL" id="RNA18267.1"/>
    </source>
</evidence>
<dbReference type="InterPro" id="IPR008906">
    <property type="entry name" value="HATC_C_dom"/>
</dbReference>
<evidence type="ECO:0000313" key="3">
    <source>
        <dbReference type="Proteomes" id="UP000276133"/>
    </source>
</evidence>
<keyword evidence="3" id="KW-1185">Reference proteome</keyword>
<evidence type="ECO:0000259" key="1">
    <source>
        <dbReference type="Pfam" id="PF05699"/>
    </source>
</evidence>
<dbReference type="AlphaFoldDB" id="A0A3M7R3T2"/>
<dbReference type="Proteomes" id="UP000276133">
    <property type="component" value="Unassembled WGS sequence"/>
</dbReference>
<accession>A0A3M7R3T2</accession>
<dbReference type="EMBL" id="REGN01004272">
    <property type="protein sequence ID" value="RNA18267.1"/>
    <property type="molecule type" value="Genomic_DNA"/>
</dbReference>
<proteinExistence type="predicted"/>
<organism evidence="2 3">
    <name type="scientific">Brachionus plicatilis</name>
    <name type="common">Marine rotifer</name>
    <name type="synonym">Brachionus muelleri</name>
    <dbReference type="NCBI Taxonomy" id="10195"/>
    <lineage>
        <taxon>Eukaryota</taxon>
        <taxon>Metazoa</taxon>
        <taxon>Spiralia</taxon>
        <taxon>Gnathifera</taxon>
        <taxon>Rotifera</taxon>
        <taxon>Eurotatoria</taxon>
        <taxon>Monogononta</taxon>
        <taxon>Pseudotrocha</taxon>
        <taxon>Ploima</taxon>
        <taxon>Brachionidae</taxon>
        <taxon>Brachionus</taxon>
    </lineage>
</organism>
<dbReference type="GO" id="GO:0046983">
    <property type="term" value="F:protein dimerization activity"/>
    <property type="evidence" value="ECO:0007669"/>
    <property type="project" value="InterPro"/>
</dbReference>
<feature type="domain" description="HAT C-terminal dimerisation" evidence="1">
    <location>
        <begin position="19"/>
        <end position="63"/>
    </location>
</feature>
<protein>
    <recommendedName>
        <fullName evidence="1">HAT C-terminal dimerisation domain-containing protein</fullName>
    </recommendedName>
</protein>
<name>A0A3M7R3T2_BRAPC</name>
<gene>
    <name evidence="2" type="ORF">BpHYR1_033993</name>
</gene>
<comment type="caution">
    <text evidence="2">The sequence shown here is derived from an EMBL/GenBank/DDBJ whole genome shotgun (WGS) entry which is preliminary data.</text>
</comment>